<sequence>MSSGTTAAMRKKQVCFEDAHELFRQFKNIARDGFAGKFISALQNFCNQRQLLIEERRRLGSLSRAGSSHHVLPVGCVGVLAYFHNPSTLTYPLVDDLIAQLESDIGDVVAQLHTSTTQMTAVHKRLAEAASEMLMASSVKDGAHDRVSGYDPEILADAALSMARVCSEVRVWAVRTVTYVRSRLVDPLYEGVDAAVTGLSWWDATQLQPIDADKAWRLASDALLTDVAKILILAGDD</sequence>
<accession>A0A0S4IVZ7</accession>
<evidence type="ECO:0000313" key="2">
    <source>
        <dbReference type="Proteomes" id="UP000051952"/>
    </source>
</evidence>
<reference evidence="2" key="1">
    <citation type="submission" date="2015-09" db="EMBL/GenBank/DDBJ databases">
        <authorList>
            <consortium name="Pathogen Informatics"/>
        </authorList>
    </citation>
    <scope>NUCLEOTIDE SEQUENCE [LARGE SCALE GENOMIC DNA]</scope>
    <source>
        <strain evidence="2">Lake Konstanz</strain>
    </source>
</reference>
<proteinExistence type="predicted"/>
<name>A0A0S4IVZ7_BODSA</name>
<dbReference type="EMBL" id="CYKH01000380">
    <property type="protein sequence ID" value="CUF67970.1"/>
    <property type="molecule type" value="Genomic_DNA"/>
</dbReference>
<protein>
    <submittedName>
        <fullName evidence="1">Uncharacterized protein</fullName>
    </submittedName>
</protein>
<dbReference type="AlphaFoldDB" id="A0A0S4IVZ7"/>
<evidence type="ECO:0000313" key="1">
    <source>
        <dbReference type="EMBL" id="CUF67970.1"/>
    </source>
</evidence>
<keyword evidence="2" id="KW-1185">Reference proteome</keyword>
<gene>
    <name evidence="1" type="ORF">BSAL_64810</name>
</gene>
<organism evidence="1 2">
    <name type="scientific">Bodo saltans</name>
    <name type="common">Flagellated protozoan</name>
    <dbReference type="NCBI Taxonomy" id="75058"/>
    <lineage>
        <taxon>Eukaryota</taxon>
        <taxon>Discoba</taxon>
        <taxon>Euglenozoa</taxon>
        <taxon>Kinetoplastea</taxon>
        <taxon>Metakinetoplastina</taxon>
        <taxon>Eubodonida</taxon>
        <taxon>Bodonidae</taxon>
        <taxon>Bodo</taxon>
    </lineage>
</organism>
<dbReference type="Proteomes" id="UP000051952">
    <property type="component" value="Unassembled WGS sequence"/>
</dbReference>
<dbReference type="VEuPathDB" id="TriTrypDB:BSAL_64810"/>